<gene>
    <name evidence="8" type="primary">6PGL</name>
</gene>
<keyword evidence="5 6" id="KW-0378">Hydrolase</keyword>
<feature type="domain" description="Glucosamine/galactosamine-6-phosphate isomerase" evidence="7">
    <location>
        <begin position="8"/>
        <end position="225"/>
    </location>
</feature>
<dbReference type="InterPro" id="IPR006148">
    <property type="entry name" value="Glc/Gal-6P_isomerase"/>
</dbReference>
<comment type="similarity">
    <text evidence="3 6">Belongs to the glucosamine/galactosamine-6-phosphate isomerase family. 6-phosphogluconolactonase subfamily.</text>
</comment>
<dbReference type="EMBL" id="GAMC01013158">
    <property type="protein sequence ID" value="JAB93397.1"/>
    <property type="molecule type" value="mRNA"/>
</dbReference>
<dbReference type="PANTHER" id="PTHR11054">
    <property type="entry name" value="6-PHOSPHOGLUCONOLACTONASE"/>
    <property type="match status" value="1"/>
</dbReference>
<dbReference type="NCBIfam" id="TIGR01198">
    <property type="entry name" value="pgl"/>
    <property type="match status" value="1"/>
</dbReference>
<dbReference type="Pfam" id="PF01182">
    <property type="entry name" value="Glucosamine_iso"/>
    <property type="match status" value="1"/>
</dbReference>
<dbReference type="EMBL" id="GAMC01013161">
    <property type="protein sequence ID" value="JAB93394.1"/>
    <property type="molecule type" value="mRNA"/>
</dbReference>
<evidence type="ECO:0000259" key="7">
    <source>
        <dbReference type="Pfam" id="PF01182"/>
    </source>
</evidence>
<sequence>MSKIVVNNESEVTERLTSEISKCAKRAIDERDAFRIGLSGGSVLNFLCKAIPKIQTDLSKWKFFFCDERYVDETHPESTYGVYKTKLVPETNLKLQQFVPINISLPLNECAADYERKVRDEFGISNSEIPEFDLLLLGMGPDGHTCSLFPNHALLQEKSLLIAPIADSPKPPPKRVTMTLPLINNAKCCIFAMCGASKAEMVKRVFVDKEDLPAGKISPKNGELILILDSEAGKYL</sequence>
<dbReference type="CDD" id="cd01400">
    <property type="entry name" value="6PGL"/>
    <property type="match status" value="1"/>
</dbReference>
<evidence type="ECO:0000256" key="6">
    <source>
        <dbReference type="RuleBase" id="RU365095"/>
    </source>
</evidence>
<comment type="pathway">
    <text evidence="2 6">Carbohydrate degradation; pentose phosphate pathway; D-ribulose 5-phosphate from D-glucose 6-phosphate (oxidative stage): step 2/3.</text>
</comment>
<dbReference type="InterPro" id="IPR037171">
    <property type="entry name" value="NagB/RpiA_transferase-like"/>
</dbReference>
<proteinExistence type="evidence at transcript level"/>
<reference evidence="8" key="1">
    <citation type="submission" date="2013-07" db="EMBL/GenBank/DDBJ databases">
        <authorList>
            <person name="Geib S."/>
        </authorList>
    </citation>
    <scope>NUCLEOTIDE SEQUENCE</scope>
</reference>
<evidence type="ECO:0000313" key="8">
    <source>
        <dbReference type="EMBL" id="JAB93394.1"/>
    </source>
</evidence>
<dbReference type="OrthoDB" id="432544at2759"/>
<dbReference type="UniPathway" id="UPA00115">
    <property type="reaction ID" value="UER00409"/>
</dbReference>
<evidence type="ECO:0000256" key="3">
    <source>
        <dbReference type="ARBA" id="ARBA00010662"/>
    </source>
</evidence>
<evidence type="ECO:0000256" key="2">
    <source>
        <dbReference type="ARBA" id="ARBA00004961"/>
    </source>
</evidence>
<name>W8BW14_CERCA</name>
<protein>
    <recommendedName>
        <fullName evidence="4 6">6-phosphogluconolactonase</fullName>
        <shortName evidence="6">6PGL</shortName>
        <ecNumber evidence="4 6">3.1.1.31</ecNumber>
    </recommendedName>
</protein>
<dbReference type="GO" id="GO:0005975">
    <property type="term" value="P:carbohydrate metabolic process"/>
    <property type="evidence" value="ECO:0007669"/>
    <property type="project" value="UniProtKB-UniRule"/>
</dbReference>
<dbReference type="AlphaFoldDB" id="W8BW14"/>
<dbReference type="EMBL" id="GAMC01013155">
    <property type="protein sequence ID" value="JAB93400.1"/>
    <property type="molecule type" value="mRNA"/>
</dbReference>
<evidence type="ECO:0000256" key="1">
    <source>
        <dbReference type="ARBA" id="ARBA00000832"/>
    </source>
</evidence>
<dbReference type="SUPFAM" id="SSF100950">
    <property type="entry name" value="NagB/RpiA/CoA transferase-like"/>
    <property type="match status" value="1"/>
</dbReference>
<dbReference type="PANTHER" id="PTHR11054:SF0">
    <property type="entry name" value="6-PHOSPHOGLUCONOLACTONASE"/>
    <property type="match status" value="1"/>
</dbReference>
<dbReference type="EC" id="3.1.1.31" evidence="4 6"/>
<accession>W8BW14</accession>
<dbReference type="Gene3D" id="3.40.50.1360">
    <property type="match status" value="1"/>
</dbReference>
<reference evidence="8" key="2">
    <citation type="journal article" date="2014" name="BMC Genomics">
        <title>A genomic perspective to assessing quality of mass-reared SIT flies used in Mediterranean fruit fly (Ceratitis capitata) eradication in California.</title>
        <authorList>
            <person name="Calla B."/>
            <person name="Hall B."/>
            <person name="Hou S."/>
            <person name="Geib S.M."/>
        </authorList>
    </citation>
    <scope>NUCLEOTIDE SEQUENCE</scope>
</reference>
<comment type="catalytic activity">
    <reaction evidence="1 6">
        <text>6-phospho-D-glucono-1,5-lactone + H2O = 6-phospho-D-gluconate + H(+)</text>
        <dbReference type="Rhea" id="RHEA:12556"/>
        <dbReference type="ChEBI" id="CHEBI:15377"/>
        <dbReference type="ChEBI" id="CHEBI:15378"/>
        <dbReference type="ChEBI" id="CHEBI:57955"/>
        <dbReference type="ChEBI" id="CHEBI:58759"/>
        <dbReference type="EC" id="3.1.1.31"/>
    </reaction>
</comment>
<dbReference type="InterPro" id="IPR039104">
    <property type="entry name" value="6PGL"/>
</dbReference>
<dbReference type="GO" id="GO:0006098">
    <property type="term" value="P:pentose-phosphate shunt"/>
    <property type="evidence" value="ECO:0007669"/>
    <property type="project" value="UniProtKB-UniPathway"/>
</dbReference>
<dbReference type="InterPro" id="IPR005900">
    <property type="entry name" value="6-phosphogluconolactonase_DevB"/>
</dbReference>
<comment type="function">
    <text evidence="6">Hydrolysis of 6-phosphogluconolactone to 6-phosphogluconate.</text>
</comment>
<dbReference type="FunFam" id="3.40.50.1360:FF:000005">
    <property type="entry name" value="6-phosphogluconolactonase"/>
    <property type="match status" value="1"/>
</dbReference>
<dbReference type="GO" id="GO:0017057">
    <property type="term" value="F:6-phosphogluconolactonase activity"/>
    <property type="evidence" value="ECO:0007669"/>
    <property type="project" value="UniProtKB-UniRule"/>
</dbReference>
<evidence type="ECO:0000256" key="4">
    <source>
        <dbReference type="ARBA" id="ARBA00013198"/>
    </source>
</evidence>
<organism evidence="8">
    <name type="scientific">Ceratitis capitata</name>
    <name type="common">Mediterranean fruit fly</name>
    <name type="synonym">Tephritis capitata</name>
    <dbReference type="NCBI Taxonomy" id="7213"/>
    <lineage>
        <taxon>Eukaryota</taxon>
        <taxon>Metazoa</taxon>
        <taxon>Ecdysozoa</taxon>
        <taxon>Arthropoda</taxon>
        <taxon>Hexapoda</taxon>
        <taxon>Insecta</taxon>
        <taxon>Pterygota</taxon>
        <taxon>Neoptera</taxon>
        <taxon>Endopterygota</taxon>
        <taxon>Diptera</taxon>
        <taxon>Brachycera</taxon>
        <taxon>Muscomorpha</taxon>
        <taxon>Tephritoidea</taxon>
        <taxon>Tephritidae</taxon>
        <taxon>Ceratitis</taxon>
        <taxon>Ceratitis</taxon>
    </lineage>
</organism>
<evidence type="ECO:0000256" key="5">
    <source>
        <dbReference type="ARBA" id="ARBA00022801"/>
    </source>
</evidence>